<feature type="compositionally biased region" description="Gly residues" evidence="1">
    <location>
        <begin position="441"/>
        <end position="461"/>
    </location>
</feature>
<protein>
    <submittedName>
        <fullName evidence="2">Uncharacterized protein</fullName>
    </submittedName>
</protein>
<sequence length="486" mass="53563">MPKREKTPDTEPDSKFLAIYQTYPANADMELEDDQIRLARWIASIIPSDYLVAIHYKPKARGMTLIEILNECRDIGKLLLGEHRWSEMLREPTEDEKERTSRIYYSIYSTTREAQKDGWKQISVLSRWFDERCFRPDEICTQPYPTPYYCGLPPEDKTNKPICRPLPVAEKPRPVQPAPRIVPGSIQYIEQSNAPTSKNARRKKKKGAASQKSLPVGASSTWDKPIVENRPKAEQIRNQLWSVGAGPKASNIIATDPDDLVDRMHGITVSDSAAHATQALLQGDDDDDDQEPGYTFHGSSSMPDDAASPDQDASGWQAVGETQIKRVVKNSCPEHAHCSPGVCEVAKQYKREMQRKQEEAERAAARKERGRRPRGEDGGHRSAFSSNATSPVRHYGSSGDTEGSDNGGEGSSAVDDLWRQPKGLAKPAQNNRGGRGRAPGRGRGQGRSNGVKGGAGGGDGAAHGSAWADPGSKKDWAAQGHKPRRH</sequence>
<dbReference type="InParanoid" id="D8QAM1"/>
<keyword evidence="3" id="KW-1185">Reference proteome</keyword>
<evidence type="ECO:0000313" key="3">
    <source>
        <dbReference type="Proteomes" id="UP000007431"/>
    </source>
</evidence>
<dbReference type="KEGG" id="scm:SCHCO_02630420"/>
<organism evidence="3">
    <name type="scientific">Schizophyllum commune (strain H4-8 / FGSC 9210)</name>
    <name type="common">Split gill fungus</name>
    <dbReference type="NCBI Taxonomy" id="578458"/>
    <lineage>
        <taxon>Eukaryota</taxon>
        <taxon>Fungi</taxon>
        <taxon>Dikarya</taxon>
        <taxon>Basidiomycota</taxon>
        <taxon>Agaricomycotina</taxon>
        <taxon>Agaricomycetes</taxon>
        <taxon>Agaricomycetidae</taxon>
        <taxon>Agaricales</taxon>
        <taxon>Schizophyllaceae</taxon>
        <taxon>Schizophyllum</taxon>
    </lineage>
</organism>
<dbReference type="OrthoDB" id="3243413at2759"/>
<evidence type="ECO:0000313" key="2">
    <source>
        <dbReference type="EMBL" id="EFI95429.1"/>
    </source>
</evidence>
<feature type="region of interest" description="Disordered" evidence="1">
    <location>
        <begin position="283"/>
        <end position="315"/>
    </location>
</feature>
<reference evidence="2 3" key="1">
    <citation type="journal article" date="2010" name="Nat. Biotechnol.">
        <title>Genome sequence of the model mushroom Schizophyllum commune.</title>
        <authorList>
            <person name="Ohm R.A."/>
            <person name="de Jong J.F."/>
            <person name="Lugones L.G."/>
            <person name="Aerts A."/>
            <person name="Kothe E."/>
            <person name="Stajich J.E."/>
            <person name="de Vries R.P."/>
            <person name="Record E."/>
            <person name="Levasseur A."/>
            <person name="Baker S.E."/>
            <person name="Bartholomew K.A."/>
            <person name="Coutinho P.M."/>
            <person name="Erdmann S."/>
            <person name="Fowler T.J."/>
            <person name="Gathman A.C."/>
            <person name="Lombard V."/>
            <person name="Henrissat B."/>
            <person name="Knabe N."/>
            <person name="Kuees U."/>
            <person name="Lilly W.W."/>
            <person name="Lindquist E."/>
            <person name="Lucas S."/>
            <person name="Magnuson J.K."/>
            <person name="Piumi F."/>
            <person name="Raudaskoski M."/>
            <person name="Salamov A."/>
            <person name="Schmutz J."/>
            <person name="Schwarze F.W.M.R."/>
            <person name="vanKuyk P.A."/>
            <person name="Horton J.S."/>
            <person name="Grigoriev I.V."/>
            <person name="Woesten H.A.B."/>
        </authorList>
    </citation>
    <scope>NUCLEOTIDE SEQUENCE [LARGE SCALE GENOMIC DNA]</scope>
    <source>
        <strain evidence="3">H4-8 / FGSC 9210</strain>
    </source>
</reference>
<feature type="region of interest" description="Disordered" evidence="1">
    <location>
        <begin position="168"/>
        <end position="228"/>
    </location>
</feature>
<feature type="compositionally biased region" description="Basic and acidic residues" evidence="1">
    <location>
        <begin position="352"/>
        <end position="380"/>
    </location>
</feature>
<dbReference type="HOGENOM" id="CLU_561585_0_0_1"/>
<dbReference type="EMBL" id="GL377308">
    <property type="protein sequence ID" value="EFI95429.1"/>
    <property type="molecule type" value="Genomic_DNA"/>
</dbReference>
<feature type="non-terminal residue" evidence="2">
    <location>
        <position position="486"/>
    </location>
</feature>
<dbReference type="eggNOG" id="ENOG502SPSB">
    <property type="taxonomic scope" value="Eukaryota"/>
</dbReference>
<feature type="compositionally biased region" description="Low complexity" evidence="1">
    <location>
        <begin position="299"/>
        <end position="314"/>
    </location>
</feature>
<dbReference type="VEuPathDB" id="FungiDB:SCHCODRAFT_02630420"/>
<gene>
    <name evidence="2" type="ORF">SCHCODRAFT_269940</name>
</gene>
<dbReference type="Proteomes" id="UP000007431">
    <property type="component" value="Unassembled WGS sequence"/>
</dbReference>
<accession>D8QAM1</accession>
<dbReference type="OMA" id="AMFIPRY"/>
<dbReference type="GeneID" id="9588917"/>
<dbReference type="AlphaFoldDB" id="D8QAM1"/>
<proteinExistence type="predicted"/>
<dbReference type="RefSeq" id="XP_003030332.1">
    <property type="nucleotide sequence ID" value="XM_003030286.1"/>
</dbReference>
<feature type="region of interest" description="Disordered" evidence="1">
    <location>
        <begin position="352"/>
        <end position="486"/>
    </location>
</feature>
<evidence type="ECO:0000256" key="1">
    <source>
        <dbReference type="SAM" id="MobiDB-lite"/>
    </source>
</evidence>
<name>D8QAM1_SCHCM</name>